<dbReference type="Gene3D" id="4.10.40.20">
    <property type="match status" value="1"/>
</dbReference>
<dbReference type="Proteomes" id="UP000770717">
    <property type="component" value="Unassembled WGS sequence"/>
</dbReference>
<comment type="caution">
    <text evidence="7">The sequence shown here is derived from an EMBL/GenBank/DDBJ whole genome shotgun (WGS) entry which is preliminary data.</text>
</comment>
<sequence>MTLVLFFLFFSPYFFQPAQTAYNCTACEKRKCPPMIPPCPGNEAIDPCGCCHHCAKQEGDICGGPDWEIGYCDGNRKCATINGTGLVEIPDFGVCKEMPAYSKRVDYFEDDDENCPEQHGCYKMMGHCDCITKRTCIPDFQMSNYDPLDCEPWRDDPGLYDDDRVVAVAVAVAPPCTHYGCNLVENQCICESSGCDRTFEFTNIRDCYNAISMTSSRPDVRPNVHGRIGIAESAWSTCVEDPHFKLPIGKHGCPQWN</sequence>
<dbReference type="InterPro" id="IPR000867">
    <property type="entry name" value="IGFBP-like"/>
</dbReference>
<evidence type="ECO:0000313" key="8">
    <source>
        <dbReference type="Proteomes" id="UP000770717"/>
    </source>
</evidence>
<reference evidence="7" key="1">
    <citation type="thesis" date="2020" institute="ProQuest LLC" country="789 East Eisenhower Parkway, Ann Arbor, MI, USA">
        <title>Comparative Genomics and Chromosome Evolution.</title>
        <authorList>
            <person name="Mudd A.B."/>
        </authorList>
    </citation>
    <scope>NUCLEOTIDE SEQUENCE</scope>
    <source>
        <strain evidence="7">HN-11 Male</strain>
        <tissue evidence="7">Kidney and liver</tissue>
    </source>
</reference>
<proteinExistence type="predicted"/>
<gene>
    <name evidence="7" type="ORF">GDO78_021307</name>
</gene>
<feature type="signal peptide" evidence="5">
    <location>
        <begin position="1"/>
        <end position="20"/>
    </location>
</feature>
<comment type="subcellular location">
    <subcellularLocation>
        <location evidence="1">Secreted</location>
    </subcellularLocation>
</comment>
<dbReference type="PANTHER" id="PTHR14186:SF20">
    <property type="entry name" value="CYSTEINE-RICH MOTOR NEURON 1 PROTEIN-LIKE"/>
    <property type="match status" value="1"/>
</dbReference>
<accession>A0A8J6ENL8</accession>
<dbReference type="PROSITE" id="PS00222">
    <property type="entry name" value="IGFBP_N_1"/>
    <property type="match status" value="1"/>
</dbReference>
<evidence type="ECO:0000256" key="2">
    <source>
        <dbReference type="ARBA" id="ARBA00022525"/>
    </source>
</evidence>
<protein>
    <recommendedName>
        <fullName evidence="6">IGFBP N-terminal domain-containing protein</fullName>
    </recommendedName>
</protein>
<dbReference type="GO" id="GO:0005520">
    <property type="term" value="F:insulin-like growth factor binding"/>
    <property type="evidence" value="ECO:0007669"/>
    <property type="project" value="InterPro"/>
</dbReference>
<dbReference type="GO" id="GO:0005576">
    <property type="term" value="C:extracellular region"/>
    <property type="evidence" value="ECO:0007669"/>
    <property type="project" value="UniProtKB-SubCell"/>
</dbReference>
<name>A0A8J6ENL8_ELECQ</name>
<dbReference type="InterPro" id="IPR017891">
    <property type="entry name" value="Insulin_GF-bd_Cys-rich_CS"/>
</dbReference>
<dbReference type="InterPro" id="IPR009030">
    <property type="entry name" value="Growth_fac_rcpt_cys_sf"/>
</dbReference>
<dbReference type="SMART" id="SM00121">
    <property type="entry name" value="IB"/>
    <property type="match status" value="1"/>
</dbReference>
<keyword evidence="2" id="KW-0964">Secreted</keyword>
<dbReference type="EMBL" id="WNTK01000075">
    <property type="protein sequence ID" value="KAG9472079.1"/>
    <property type="molecule type" value="Genomic_DNA"/>
</dbReference>
<feature type="chain" id="PRO_5035215201" description="IGFBP N-terminal domain-containing protein" evidence="5">
    <location>
        <begin position="21"/>
        <end position="257"/>
    </location>
</feature>
<dbReference type="SUPFAM" id="SSF57184">
    <property type="entry name" value="Growth factor receptor domain"/>
    <property type="match status" value="1"/>
</dbReference>
<dbReference type="OrthoDB" id="5976811at2759"/>
<dbReference type="PROSITE" id="PS51323">
    <property type="entry name" value="IGFBP_N_2"/>
    <property type="match status" value="1"/>
</dbReference>
<dbReference type="Pfam" id="PF00219">
    <property type="entry name" value="IGFBP"/>
    <property type="match status" value="1"/>
</dbReference>
<keyword evidence="4" id="KW-1015">Disulfide bond</keyword>
<evidence type="ECO:0000313" key="7">
    <source>
        <dbReference type="EMBL" id="KAG9472079.1"/>
    </source>
</evidence>
<evidence type="ECO:0000256" key="1">
    <source>
        <dbReference type="ARBA" id="ARBA00004613"/>
    </source>
</evidence>
<dbReference type="PANTHER" id="PTHR14186">
    <property type="entry name" value="INSULIN-LIKE GROWTH FACTOR BINDING PROTEIN-RELATED"/>
    <property type="match status" value="1"/>
</dbReference>
<dbReference type="GO" id="GO:0001558">
    <property type="term" value="P:regulation of cell growth"/>
    <property type="evidence" value="ECO:0007669"/>
    <property type="project" value="InterPro"/>
</dbReference>
<organism evidence="7 8">
    <name type="scientific">Eleutherodactylus coqui</name>
    <name type="common">Puerto Rican coqui</name>
    <dbReference type="NCBI Taxonomy" id="57060"/>
    <lineage>
        <taxon>Eukaryota</taxon>
        <taxon>Metazoa</taxon>
        <taxon>Chordata</taxon>
        <taxon>Craniata</taxon>
        <taxon>Vertebrata</taxon>
        <taxon>Euteleostomi</taxon>
        <taxon>Amphibia</taxon>
        <taxon>Batrachia</taxon>
        <taxon>Anura</taxon>
        <taxon>Neobatrachia</taxon>
        <taxon>Hyloidea</taxon>
        <taxon>Eleutherodactylidae</taxon>
        <taxon>Eleutherodactylinae</taxon>
        <taxon>Eleutherodactylus</taxon>
        <taxon>Eleutherodactylus</taxon>
    </lineage>
</organism>
<keyword evidence="8" id="KW-1185">Reference proteome</keyword>
<evidence type="ECO:0000256" key="3">
    <source>
        <dbReference type="ARBA" id="ARBA00022729"/>
    </source>
</evidence>
<evidence type="ECO:0000256" key="5">
    <source>
        <dbReference type="SAM" id="SignalP"/>
    </source>
</evidence>
<dbReference type="InterPro" id="IPR011390">
    <property type="entry name" value="IGFBP_rP_mac25"/>
</dbReference>
<feature type="domain" description="IGFBP N-terminal" evidence="6">
    <location>
        <begin position="20"/>
        <end position="98"/>
    </location>
</feature>
<evidence type="ECO:0000259" key="6">
    <source>
        <dbReference type="PROSITE" id="PS51323"/>
    </source>
</evidence>
<dbReference type="AlphaFoldDB" id="A0A8J6ENL8"/>
<keyword evidence="3 5" id="KW-0732">Signal</keyword>
<dbReference type="GO" id="GO:0009966">
    <property type="term" value="P:regulation of signal transduction"/>
    <property type="evidence" value="ECO:0007669"/>
    <property type="project" value="TreeGrafter"/>
</dbReference>
<evidence type="ECO:0000256" key="4">
    <source>
        <dbReference type="ARBA" id="ARBA00023157"/>
    </source>
</evidence>